<keyword evidence="2" id="KW-1133">Transmembrane helix</keyword>
<dbReference type="NCBIfam" id="TIGR02833">
    <property type="entry name" value="spore_III_AB"/>
    <property type="match status" value="1"/>
</dbReference>
<name>A0A1W1VYY2_9FIRM</name>
<dbReference type="STRING" id="698762.SAMN00808754_2430"/>
<evidence type="ECO:0000313" key="3">
    <source>
        <dbReference type="EMBL" id="SMB98592.1"/>
    </source>
</evidence>
<keyword evidence="2" id="KW-0472">Membrane</keyword>
<dbReference type="PIRSF" id="PIRSF021435">
    <property type="entry name" value="SpoIIIAB"/>
    <property type="match status" value="1"/>
</dbReference>
<dbReference type="OrthoDB" id="1957909at2"/>
<dbReference type="InterPro" id="IPR014198">
    <property type="entry name" value="Spore_III_AB"/>
</dbReference>
<proteinExistence type="predicted"/>
<dbReference type="Pfam" id="PF09548">
    <property type="entry name" value="Spore_III_AB"/>
    <property type="match status" value="1"/>
</dbReference>
<feature type="coiled-coil region" evidence="1">
    <location>
        <begin position="121"/>
        <end position="148"/>
    </location>
</feature>
<gene>
    <name evidence="3" type="ORF">SAMN00808754_2430</name>
</gene>
<protein>
    <submittedName>
        <fullName evidence="3">Stage III sporulation protein AB</fullName>
    </submittedName>
</protein>
<sequence>MLKLTGAGLVVLSCGFFGLILSHLYQARPVQLKALISGLKLLETEIVYASTPLPQALARTGEQLGGVAGLLFLEAAALLREEPGLPAVEAWGEGLEKLKEQSALHLEDLDILKTLGQGLGASGREDQVKNLELAREHLKRQLVLAEEAAQRQGKMWRTLGFLLGITLVLLMY</sequence>
<evidence type="ECO:0000256" key="1">
    <source>
        <dbReference type="SAM" id="Coils"/>
    </source>
</evidence>
<accession>A0A1W1VYY2</accession>
<dbReference type="AlphaFoldDB" id="A0A1W1VYY2"/>
<organism evidence="3 4">
    <name type="scientific">Thermanaeromonas toyohensis ToBE</name>
    <dbReference type="NCBI Taxonomy" id="698762"/>
    <lineage>
        <taxon>Bacteria</taxon>
        <taxon>Bacillati</taxon>
        <taxon>Bacillota</taxon>
        <taxon>Clostridia</taxon>
        <taxon>Neomoorellales</taxon>
        <taxon>Neomoorellaceae</taxon>
        <taxon>Thermanaeromonas</taxon>
    </lineage>
</organism>
<dbReference type="Proteomes" id="UP000192569">
    <property type="component" value="Chromosome I"/>
</dbReference>
<keyword evidence="4" id="KW-1185">Reference proteome</keyword>
<evidence type="ECO:0000256" key="2">
    <source>
        <dbReference type="SAM" id="Phobius"/>
    </source>
</evidence>
<keyword evidence="2" id="KW-0812">Transmembrane</keyword>
<dbReference type="RefSeq" id="WP_157109954.1">
    <property type="nucleotide sequence ID" value="NZ_LT838272.1"/>
</dbReference>
<reference evidence="3 4" key="1">
    <citation type="submission" date="2017-04" db="EMBL/GenBank/DDBJ databases">
        <authorList>
            <person name="Afonso C.L."/>
            <person name="Miller P.J."/>
            <person name="Scott M.A."/>
            <person name="Spackman E."/>
            <person name="Goraichik I."/>
            <person name="Dimitrov K.M."/>
            <person name="Suarez D.L."/>
            <person name="Swayne D.E."/>
        </authorList>
    </citation>
    <scope>NUCLEOTIDE SEQUENCE [LARGE SCALE GENOMIC DNA]</scope>
    <source>
        <strain evidence="3 4">ToBE</strain>
    </source>
</reference>
<dbReference type="EMBL" id="LT838272">
    <property type="protein sequence ID" value="SMB98592.1"/>
    <property type="molecule type" value="Genomic_DNA"/>
</dbReference>
<keyword evidence="1" id="KW-0175">Coiled coil</keyword>
<feature type="transmembrane region" description="Helical" evidence="2">
    <location>
        <begin position="6"/>
        <end position="25"/>
    </location>
</feature>
<evidence type="ECO:0000313" key="4">
    <source>
        <dbReference type="Proteomes" id="UP000192569"/>
    </source>
</evidence>